<keyword evidence="6" id="KW-0511">Multifunctional enzyme</keyword>
<evidence type="ECO:0000256" key="9">
    <source>
        <dbReference type="SAM" id="MobiDB-lite"/>
    </source>
</evidence>
<keyword evidence="4" id="KW-0808">Transferase</keyword>
<dbReference type="Gene3D" id="3.40.710.10">
    <property type="entry name" value="DD-peptidase/beta-lactamase superfamily"/>
    <property type="match status" value="1"/>
</dbReference>
<protein>
    <submittedName>
        <fullName evidence="13">PBP1A family penicillin-binding protein</fullName>
    </submittedName>
</protein>
<organism evidence="13 14">
    <name type="scientific">Facklamia lactis</name>
    <dbReference type="NCBI Taxonomy" id="2749967"/>
    <lineage>
        <taxon>Bacteria</taxon>
        <taxon>Bacillati</taxon>
        <taxon>Bacillota</taxon>
        <taxon>Bacilli</taxon>
        <taxon>Lactobacillales</taxon>
        <taxon>Aerococcaceae</taxon>
        <taxon>Facklamia</taxon>
    </lineage>
</organism>
<dbReference type="Gene3D" id="1.10.3810.10">
    <property type="entry name" value="Biosynthetic peptidoglycan transglycosylase-like"/>
    <property type="match status" value="1"/>
</dbReference>
<dbReference type="InterPro" id="IPR001460">
    <property type="entry name" value="PCN-bd_Tpept"/>
</dbReference>
<dbReference type="SUPFAM" id="SSF56601">
    <property type="entry name" value="beta-lactamase/transpeptidase-like"/>
    <property type="match status" value="1"/>
</dbReference>
<dbReference type="Pfam" id="PF00905">
    <property type="entry name" value="Transpeptidase"/>
    <property type="match status" value="1"/>
</dbReference>
<evidence type="ECO:0000256" key="1">
    <source>
        <dbReference type="ARBA" id="ARBA00022645"/>
    </source>
</evidence>
<dbReference type="Pfam" id="PF00912">
    <property type="entry name" value="Transgly"/>
    <property type="match status" value="1"/>
</dbReference>
<evidence type="ECO:0000259" key="11">
    <source>
        <dbReference type="Pfam" id="PF00905"/>
    </source>
</evidence>
<comment type="catalytic activity">
    <reaction evidence="7">
        <text>Preferential cleavage: (Ac)2-L-Lys-D-Ala-|-D-Ala. Also transpeptidation of peptidyl-alanyl moieties that are N-acyl substituents of D-alanine.</text>
        <dbReference type="EC" id="3.4.16.4"/>
    </reaction>
</comment>
<evidence type="ECO:0000259" key="12">
    <source>
        <dbReference type="Pfam" id="PF00912"/>
    </source>
</evidence>
<evidence type="ECO:0000256" key="3">
    <source>
        <dbReference type="ARBA" id="ARBA00022676"/>
    </source>
</evidence>
<keyword evidence="14" id="KW-1185">Reference proteome</keyword>
<keyword evidence="1" id="KW-0121">Carboxypeptidase</keyword>
<evidence type="ECO:0000256" key="7">
    <source>
        <dbReference type="ARBA" id="ARBA00034000"/>
    </source>
</evidence>
<dbReference type="SUPFAM" id="SSF53955">
    <property type="entry name" value="Lysozyme-like"/>
    <property type="match status" value="1"/>
</dbReference>
<evidence type="ECO:0000256" key="8">
    <source>
        <dbReference type="ARBA" id="ARBA00049902"/>
    </source>
</evidence>
<evidence type="ECO:0000256" key="4">
    <source>
        <dbReference type="ARBA" id="ARBA00022679"/>
    </source>
</evidence>
<proteinExistence type="predicted"/>
<keyword evidence="10" id="KW-1133">Transmembrane helix</keyword>
<dbReference type="PANTHER" id="PTHR32282">
    <property type="entry name" value="BINDING PROTEIN TRANSPEPTIDASE, PUTATIVE-RELATED"/>
    <property type="match status" value="1"/>
</dbReference>
<keyword evidence="2" id="KW-0645">Protease</keyword>
<dbReference type="RefSeq" id="WP_197114539.1">
    <property type="nucleotide sequence ID" value="NZ_JACBXQ010000001.1"/>
</dbReference>
<dbReference type="InterPro" id="IPR050396">
    <property type="entry name" value="Glycosyltr_51/Transpeptidase"/>
</dbReference>
<keyword evidence="10" id="KW-0812">Transmembrane</keyword>
<gene>
    <name evidence="13" type="ORF">HZY91_00995</name>
</gene>
<dbReference type="PANTHER" id="PTHR32282:SF29">
    <property type="entry name" value="PENICILLIN-BINDING PROTEIN 1A"/>
    <property type="match status" value="1"/>
</dbReference>
<dbReference type="NCBIfam" id="TIGR02074">
    <property type="entry name" value="PBP_1a_fam"/>
    <property type="match status" value="1"/>
</dbReference>
<dbReference type="Proteomes" id="UP000721415">
    <property type="component" value="Unassembled WGS sequence"/>
</dbReference>
<dbReference type="InterPro" id="IPR012338">
    <property type="entry name" value="Beta-lactam/transpept-like"/>
</dbReference>
<feature type="compositionally biased region" description="Low complexity" evidence="9">
    <location>
        <begin position="788"/>
        <end position="820"/>
    </location>
</feature>
<dbReference type="InterPro" id="IPR023346">
    <property type="entry name" value="Lysozyme-like_dom_sf"/>
</dbReference>
<evidence type="ECO:0000256" key="6">
    <source>
        <dbReference type="ARBA" id="ARBA00023268"/>
    </source>
</evidence>
<reference evidence="13 14" key="1">
    <citation type="submission" date="2020-07" db="EMBL/GenBank/DDBJ databases">
        <title>Facklamia lactis sp. nov., isolated from raw milk.</title>
        <authorList>
            <person name="Doll E.V."/>
            <person name="Huptas C."/>
            <person name="Staib L."/>
            <person name="Wenning M."/>
            <person name="Scherer S."/>
        </authorList>
    </citation>
    <scope>NUCLEOTIDE SEQUENCE [LARGE SCALE GENOMIC DNA]</scope>
    <source>
        <strain evidence="13 14">DSM 111018</strain>
    </source>
</reference>
<feature type="domain" description="Penicillin-binding protein transpeptidase" evidence="11">
    <location>
        <begin position="348"/>
        <end position="611"/>
    </location>
</feature>
<feature type="compositionally biased region" description="Polar residues" evidence="9">
    <location>
        <begin position="821"/>
        <end position="835"/>
    </location>
</feature>
<keyword evidence="3" id="KW-0328">Glycosyltransferase</keyword>
<keyword evidence="10" id="KW-0472">Membrane</keyword>
<feature type="transmembrane region" description="Helical" evidence="10">
    <location>
        <begin position="28"/>
        <end position="52"/>
    </location>
</feature>
<evidence type="ECO:0000256" key="10">
    <source>
        <dbReference type="SAM" id="Phobius"/>
    </source>
</evidence>
<comment type="catalytic activity">
    <reaction evidence="8">
        <text>[GlcNAc-(1-&gt;4)-Mur2Ac(oyl-L-Ala-gamma-D-Glu-L-Lys-D-Ala-D-Ala)](n)-di-trans,octa-cis-undecaprenyl diphosphate + beta-D-GlcNAc-(1-&gt;4)-Mur2Ac(oyl-L-Ala-gamma-D-Glu-L-Lys-D-Ala-D-Ala)-di-trans,octa-cis-undecaprenyl diphosphate = [GlcNAc-(1-&gt;4)-Mur2Ac(oyl-L-Ala-gamma-D-Glu-L-Lys-D-Ala-D-Ala)](n+1)-di-trans,octa-cis-undecaprenyl diphosphate + di-trans,octa-cis-undecaprenyl diphosphate + H(+)</text>
        <dbReference type="Rhea" id="RHEA:23708"/>
        <dbReference type="Rhea" id="RHEA-COMP:9602"/>
        <dbReference type="Rhea" id="RHEA-COMP:9603"/>
        <dbReference type="ChEBI" id="CHEBI:15378"/>
        <dbReference type="ChEBI" id="CHEBI:58405"/>
        <dbReference type="ChEBI" id="CHEBI:60033"/>
        <dbReference type="ChEBI" id="CHEBI:78435"/>
        <dbReference type="EC" id="2.4.99.28"/>
    </reaction>
</comment>
<dbReference type="InterPro" id="IPR001264">
    <property type="entry name" value="Glyco_trans_51"/>
</dbReference>
<evidence type="ECO:0000256" key="2">
    <source>
        <dbReference type="ARBA" id="ARBA00022670"/>
    </source>
</evidence>
<keyword evidence="5" id="KW-0378">Hydrolase</keyword>
<comment type="caution">
    <text evidence="13">The sequence shown here is derived from an EMBL/GenBank/DDBJ whole genome shotgun (WGS) entry which is preliminary data.</text>
</comment>
<evidence type="ECO:0000256" key="5">
    <source>
        <dbReference type="ARBA" id="ARBA00022801"/>
    </source>
</evidence>
<accession>A0ABS0LNA9</accession>
<evidence type="ECO:0000313" key="14">
    <source>
        <dbReference type="Proteomes" id="UP000721415"/>
    </source>
</evidence>
<evidence type="ECO:0000313" key="13">
    <source>
        <dbReference type="EMBL" id="MBG9985467.1"/>
    </source>
</evidence>
<feature type="domain" description="Glycosyl transferase family 51" evidence="12">
    <location>
        <begin position="75"/>
        <end position="252"/>
    </location>
</feature>
<dbReference type="EMBL" id="JACBXQ010000001">
    <property type="protein sequence ID" value="MBG9985467.1"/>
    <property type="molecule type" value="Genomic_DNA"/>
</dbReference>
<name>A0ABS0LNA9_9LACT</name>
<sequence>MVTGSRVERNQYKKRSQKPNKKRWIKRIIIFMIGLGTLLLLAGGGLFTYYAMSAPEISKEDLRGQVSSKIFDREGQLIKSLGGQNRDLMSAEEIPSLLSDAVLAIEDARFFKHNGVDPIRILGAAFANLQAGNIQQGGSTITQQLVKLSVFSTDFEDQTLERKAQEAWLSLGIEQEYDKDEILALYLNKLFYSNNVYGAKTAAKTFFGKELNEINLAEAALLAGLPQAPSQNDPYAFPENAKERRDLVLDVMLNRKMINEEEYESAVNTPIADMLQPLNEDTVSETDLIIDAYLDNVAQEVQDKMNLNIFTDGLEVYTNIDMNAQKHLYETVHNKHGQIFPNDTMQTAVSIIDVDTGQLYALLGGRNQEVAMGLNRASTLNRSVGSTIKPLSAYGPAIEYLNYSTGQLVVDEEYQYTNGDEIYNYDFDYKGKQTIREALSGSRNIPALKMLQKVGLDKAYSFLQKMDINLMNNDQRELVESNAIGGEMTPIQLSAAYATIANYGVYQQPYTVNKVVTQAGTVQEFKAEERQAMKDSTAYMLIDILKGVPGDFAAAADINGLHHAGKTGTTNYTKDQLAQLGIDSSTYAAPDGWYAGISPQFAVTSWVGYDNPLEAGNYLSLEETRIPQEIYHEMMSFLMKDVPKTDWKMPDSVEQAEIEKYTDPIKKPSASTPKDLRSKELFIKGSQPAQVSDNYRAIEAPKGFDASYDQVTQEIVSNWQALPDNSTAHFELTLNGTLIYSGKDTSYRVSAPAPGYYELGLKIVDGSVSSDTLIITFDLSTEANEPNTTSLDSTTSTEETSTTSVEDPDSSSTTDPIESTIPQTSVENLINNPNP</sequence>
<feature type="region of interest" description="Disordered" evidence="9">
    <location>
        <begin position="783"/>
        <end position="835"/>
    </location>
</feature>
<dbReference type="InterPro" id="IPR036950">
    <property type="entry name" value="PBP_transglycosylase"/>
</dbReference>